<name>Q23AW1_TETTS</name>
<dbReference type="EMBL" id="GG662720">
    <property type="protein sequence ID" value="EAR93723.2"/>
    <property type="molecule type" value="Genomic_DNA"/>
</dbReference>
<sequence length="227" mass="26835">MIFFIKFTCCKKYFFSKKKKIIYLQKRWVKSFRQVMSEKNIINLWTGKLKVDRLQAASVLLGQQYIQNQQSLTPVLKTKAQNSQNIEMQRDPISLIYSQQIIESSINQKQIDQIINQQINSFLAKKSQLFNRVKSSQYYENQSLNDTLEPQIQLENSNFNYQLQNNFSPNNIKIEDKAQSSIFDDQKIDEETQPSSENQKFNLKQTQFKTFQNLNANQQKYQASNDN</sequence>
<evidence type="ECO:0000313" key="1">
    <source>
        <dbReference type="EMBL" id="EAR93723.2"/>
    </source>
</evidence>
<keyword evidence="2" id="KW-1185">Reference proteome</keyword>
<protein>
    <submittedName>
        <fullName evidence="1">Uncharacterized protein</fullName>
    </submittedName>
</protein>
<evidence type="ECO:0000313" key="2">
    <source>
        <dbReference type="Proteomes" id="UP000009168"/>
    </source>
</evidence>
<proteinExistence type="predicted"/>
<accession>Q23AW1</accession>
<gene>
    <name evidence="1" type="ORF">TTHERM_00654160</name>
</gene>
<dbReference type="RefSeq" id="XP_001013968.2">
    <property type="nucleotide sequence ID" value="XM_001013968.2"/>
</dbReference>
<dbReference type="KEGG" id="tet:TTHERM_00654160"/>
<dbReference type="AlphaFoldDB" id="Q23AW1"/>
<reference evidence="2" key="1">
    <citation type="journal article" date="2006" name="PLoS Biol.">
        <title>Macronuclear genome sequence of the ciliate Tetrahymena thermophila, a model eukaryote.</title>
        <authorList>
            <person name="Eisen J.A."/>
            <person name="Coyne R.S."/>
            <person name="Wu M."/>
            <person name="Wu D."/>
            <person name="Thiagarajan M."/>
            <person name="Wortman J.R."/>
            <person name="Badger J.H."/>
            <person name="Ren Q."/>
            <person name="Amedeo P."/>
            <person name="Jones K.M."/>
            <person name="Tallon L.J."/>
            <person name="Delcher A.L."/>
            <person name="Salzberg S.L."/>
            <person name="Silva J.C."/>
            <person name="Haas B.J."/>
            <person name="Majoros W.H."/>
            <person name="Farzad M."/>
            <person name="Carlton J.M."/>
            <person name="Smith R.K. Jr."/>
            <person name="Garg J."/>
            <person name="Pearlman R.E."/>
            <person name="Karrer K.M."/>
            <person name="Sun L."/>
            <person name="Manning G."/>
            <person name="Elde N.C."/>
            <person name="Turkewitz A.P."/>
            <person name="Asai D.J."/>
            <person name="Wilkes D.E."/>
            <person name="Wang Y."/>
            <person name="Cai H."/>
            <person name="Collins K."/>
            <person name="Stewart B.A."/>
            <person name="Lee S.R."/>
            <person name="Wilamowska K."/>
            <person name="Weinberg Z."/>
            <person name="Ruzzo W.L."/>
            <person name="Wloga D."/>
            <person name="Gaertig J."/>
            <person name="Frankel J."/>
            <person name="Tsao C.-C."/>
            <person name="Gorovsky M.A."/>
            <person name="Keeling P.J."/>
            <person name="Waller R.F."/>
            <person name="Patron N.J."/>
            <person name="Cherry J.M."/>
            <person name="Stover N.A."/>
            <person name="Krieger C.J."/>
            <person name="del Toro C."/>
            <person name="Ryder H.F."/>
            <person name="Williamson S.C."/>
            <person name="Barbeau R.A."/>
            <person name="Hamilton E.P."/>
            <person name="Orias E."/>
        </authorList>
    </citation>
    <scope>NUCLEOTIDE SEQUENCE [LARGE SCALE GENOMIC DNA]</scope>
    <source>
        <strain evidence="2">SB210</strain>
    </source>
</reference>
<organism evidence="1 2">
    <name type="scientific">Tetrahymena thermophila (strain SB210)</name>
    <dbReference type="NCBI Taxonomy" id="312017"/>
    <lineage>
        <taxon>Eukaryota</taxon>
        <taxon>Sar</taxon>
        <taxon>Alveolata</taxon>
        <taxon>Ciliophora</taxon>
        <taxon>Intramacronucleata</taxon>
        <taxon>Oligohymenophorea</taxon>
        <taxon>Hymenostomatida</taxon>
        <taxon>Tetrahymenina</taxon>
        <taxon>Tetrahymenidae</taxon>
        <taxon>Tetrahymena</taxon>
    </lineage>
</organism>
<dbReference type="HOGENOM" id="CLU_1931806_0_0_1"/>
<dbReference type="InParanoid" id="Q23AW1"/>
<dbReference type="Proteomes" id="UP000009168">
    <property type="component" value="Unassembled WGS sequence"/>
</dbReference>
<dbReference type="GeneID" id="7825410"/>